<feature type="transmembrane region" description="Helical" evidence="1">
    <location>
        <begin position="47"/>
        <end position="68"/>
    </location>
</feature>
<accession>A0A7I8CYD0</accession>
<dbReference type="InterPro" id="IPR009577">
    <property type="entry name" value="Sm_multidrug_ex"/>
</dbReference>
<protein>
    <submittedName>
        <fullName evidence="2">Transporter</fullName>
    </submittedName>
</protein>
<evidence type="ECO:0000313" key="2">
    <source>
        <dbReference type="EMBL" id="BCI59396.1"/>
    </source>
</evidence>
<name>A0A7I8CYD0_9FIRM</name>
<dbReference type="PANTHER" id="PTHR36007:SF2">
    <property type="entry name" value="TRANSPORT PROTEIN-RELATED"/>
    <property type="match status" value="1"/>
</dbReference>
<gene>
    <name evidence="2" type="ORF">C12CBH8_00350</name>
</gene>
<sequence length="165" mass="18181">MEVIIDNMVSFLDQYLSPELVAFLVSMLPVVELRGGIIAAYALGIDWLPALLICTLGNMLPIPFVLLFGRKLVDWMKKFKLFRRIANRMENKAHEHSMKKFKLLGLFIFVAIPLPGTGAWTGAFVASILNLRMKDALPVITAGVLTAGLVMLILSFGLLHSIGIG</sequence>
<dbReference type="KEGG" id="sman:C12CBH8_00350"/>
<evidence type="ECO:0000256" key="1">
    <source>
        <dbReference type="SAM" id="Phobius"/>
    </source>
</evidence>
<dbReference type="Pfam" id="PF06695">
    <property type="entry name" value="Sm_multidrug_ex"/>
    <property type="match status" value="1"/>
</dbReference>
<reference evidence="3" key="1">
    <citation type="submission" date="2020-07" db="EMBL/GenBank/DDBJ databases">
        <title>Complete genome sequencing of Clostridia bacterium strain 12CBH8.</title>
        <authorList>
            <person name="Sakamoto M."/>
            <person name="Murakami T."/>
            <person name="Mori H."/>
        </authorList>
    </citation>
    <scope>NUCLEOTIDE SEQUENCE [LARGE SCALE GENOMIC DNA]</scope>
    <source>
        <strain evidence="3">12CBH8</strain>
    </source>
</reference>
<dbReference type="PANTHER" id="PTHR36007">
    <property type="entry name" value="TRANSPORT PROTEIN-RELATED"/>
    <property type="match status" value="1"/>
</dbReference>
<organism evidence="2 3">
    <name type="scientific">Solibaculum mannosilyticum</name>
    <dbReference type="NCBI Taxonomy" id="2780922"/>
    <lineage>
        <taxon>Bacteria</taxon>
        <taxon>Bacillati</taxon>
        <taxon>Bacillota</taxon>
        <taxon>Clostridia</taxon>
        <taxon>Eubacteriales</taxon>
        <taxon>Oscillospiraceae</taxon>
        <taxon>Solibaculum</taxon>
    </lineage>
</organism>
<feature type="transmembrane region" description="Helical" evidence="1">
    <location>
        <begin position="20"/>
        <end position="41"/>
    </location>
</feature>
<feature type="transmembrane region" description="Helical" evidence="1">
    <location>
        <begin position="103"/>
        <end position="130"/>
    </location>
</feature>
<dbReference type="Proteomes" id="UP000593890">
    <property type="component" value="Chromosome"/>
</dbReference>
<feature type="transmembrane region" description="Helical" evidence="1">
    <location>
        <begin position="136"/>
        <end position="159"/>
    </location>
</feature>
<evidence type="ECO:0000313" key="3">
    <source>
        <dbReference type="Proteomes" id="UP000593890"/>
    </source>
</evidence>
<dbReference type="AlphaFoldDB" id="A0A7I8CYD0"/>
<proteinExistence type="predicted"/>
<dbReference type="EMBL" id="AP023321">
    <property type="protein sequence ID" value="BCI59396.1"/>
    <property type="molecule type" value="Genomic_DNA"/>
</dbReference>
<dbReference type="RefSeq" id="WP_090263732.1">
    <property type="nucleotide sequence ID" value="NZ_AP023321.1"/>
</dbReference>
<keyword evidence="1" id="KW-1133">Transmembrane helix</keyword>
<keyword evidence="3" id="KW-1185">Reference proteome</keyword>
<keyword evidence="1" id="KW-0812">Transmembrane</keyword>
<keyword evidence="1" id="KW-0472">Membrane</keyword>